<dbReference type="EMBL" id="JACGCZ010000009">
    <property type="protein sequence ID" value="MBA6142371.1"/>
    <property type="molecule type" value="Genomic_DNA"/>
</dbReference>
<organism evidence="1 7">
    <name type="scientific">Pseudomonas juntendi</name>
    <dbReference type="NCBI Taxonomy" id="2666183"/>
    <lineage>
        <taxon>Bacteria</taxon>
        <taxon>Pseudomonadati</taxon>
        <taxon>Pseudomonadota</taxon>
        <taxon>Gammaproteobacteria</taxon>
        <taxon>Pseudomonadales</taxon>
        <taxon>Pseudomonadaceae</taxon>
        <taxon>Pseudomonas</taxon>
    </lineage>
</organism>
<evidence type="ECO:0000313" key="4">
    <source>
        <dbReference type="EMBL" id="MDH0756950.1"/>
    </source>
</evidence>
<evidence type="ECO:0000313" key="6">
    <source>
        <dbReference type="Proteomes" id="UP000545074"/>
    </source>
</evidence>
<evidence type="ECO:0000313" key="9">
    <source>
        <dbReference type="Proteomes" id="UP001160152"/>
    </source>
</evidence>
<evidence type="ECO:0000313" key="1">
    <source>
        <dbReference type="EMBL" id="MBA6058049.1"/>
    </source>
</evidence>
<evidence type="ECO:0000313" key="8">
    <source>
        <dbReference type="Proteomes" id="UP000590738"/>
    </source>
</evidence>
<reference evidence="6 7" key="1">
    <citation type="submission" date="2020-07" db="EMBL/GenBank/DDBJ databases">
        <title>Diversity of carbapenemase encoding genes among Pseudomonas putida group clinical isolates in a tertiary Brazilian hospital.</title>
        <authorList>
            <person name="Alberto-Lei F."/>
            <person name="Nodari C.S."/>
            <person name="Streling A.P."/>
            <person name="Paulino J.T."/>
            <person name="Bessa-Neto F.O."/>
            <person name="Cayo R."/>
            <person name="Gales A.C."/>
        </authorList>
    </citation>
    <scope>NUCLEOTIDE SEQUENCE [LARGE SCALE GENOMIC DNA]</scope>
    <source>
        <strain evidence="3 8">12273</strain>
        <strain evidence="2 6">12815</strain>
        <strain evidence="1 7">14535</strain>
    </source>
</reference>
<evidence type="ECO:0000313" key="10">
    <source>
        <dbReference type="Proteomes" id="UP001375228"/>
    </source>
</evidence>
<dbReference type="AlphaFoldDB" id="A0A7W2JFQ9"/>
<reference evidence="5 10" key="3">
    <citation type="submission" date="2024-03" db="EMBL/GenBank/DDBJ databases">
        <title>Pseudomonas juntendi.</title>
        <authorList>
            <person name="Liu Y."/>
        </authorList>
    </citation>
    <scope>NUCLEOTIDE SEQUENCE [LARGE SCALE GENOMIC DNA]</scope>
    <source>
        <strain evidence="5 10">L4046hy</strain>
    </source>
</reference>
<name>A0A7W2JFQ9_9PSED</name>
<dbReference type="Proteomes" id="UP001160152">
    <property type="component" value="Unassembled WGS sequence"/>
</dbReference>
<dbReference type="EMBL" id="CP146691">
    <property type="protein sequence ID" value="WWY18941.1"/>
    <property type="molecule type" value="Genomic_DNA"/>
</dbReference>
<keyword evidence="10" id="KW-1185">Reference proteome</keyword>
<dbReference type="EMBL" id="JACGCX010000011">
    <property type="protein sequence ID" value="MBA6098802.1"/>
    <property type="molecule type" value="Genomic_DNA"/>
</dbReference>
<dbReference type="EMBL" id="JACGCU010000003">
    <property type="protein sequence ID" value="MBA6058049.1"/>
    <property type="molecule type" value="Genomic_DNA"/>
</dbReference>
<proteinExistence type="predicted"/>
<dbReference type="RefSeq" id="WP_029884935.1">
    <property type="nucleotide sequence ID" value="NZ_BLJG01000091.1"/>
</dbReference>
<sequence length="99" mass="11129">MRMRGNVYWAWVDPALNHRSHEETLADGSRIDVQVRLSRSGTTQMFLGVYARSGMALHEEAYDCWPKRSLVRALAWGSMRARQIAETGVSAVPPKAALQ</sequence>
<evidence type="ECO:0000313" key="7">
    <source>
        <dbReference type="Proteomes" id="UP000556620"/>
    </source>
</evidence>
<dbReference type="Proteomes" id="UP000545074">
    <property type="component" value="Unassembled WGS sequence"/>
</dbReference>
<dbReference type="Proteomes" id="UP001375228">
    <property type="component" value="Chromosome"/>
</dbReference>
<dbReference type="Proteomes" id="UP000556620">
    <property type="component" value="Unassembled WGS sequence"/>
</dbReference>
<gene>
    <name evidence="3" type="ORF">H4B97_07790</name>
    <name evidence="1" type="ORF">H4C44_02495</name>
    <name evidence="2" type="ORF">H4C80_16920</name>
    <name evidence="4" type="ORF">N5C70_09500</name>
    <name evidence="5" type="ORF">V9385_14780</name>
</gene>
<accession>A0A7W2JFQ9</accession>
<evidence type="ECO:0000313" key="5">
    <source>
        <dbReference type="EMBL" id="WWY18941.1"/>
    </source>
</evidence>
<dbReference type="GeneID" id="72419962"/>
<evidence type="ECO:0000313" key="2">
    <source>
        <dbReference type="EMBL" id="MBA6098802.1"/>
    </source>
</evidence>
<evidence type="ECO:0000313" key="3">
    <source>
        <dbReference type="EMBL" id="MBA6142371.1"/>
    </source>
</evidence>
<protein>
    <submittedName>
        <fullName evidence="1">Uncharacterized protein</fullName>
    </submittedName>
</protein>
<dbReference type="EMBL" id="JAOCBV010000001">
    <property type="protein sequence ID" value="MDH0756950.1"/>
    <property type="molecule type" value="Genomic_DNA"/>
</dbReference>
<dbReference type="Proteomes" id="UP000590738">
    <property type="component" value="Unassembled WGS sequence"/>
</dbReference>
<reference evidence="4 9" key="2">
    <citation type="submission" date="2022-09" db="EMBL/GenBank/DDBJ databases">
        <title>Intensive care unit water sources are persistently colonized with multi-drug resistant bacteria and are the site of extensive horizontal gene transfer of antibiotic resistance genes.</title>
        <authorList>
            <person name="Diorio-Toth L."/>
        </authorList>
    </citation>
    <scope>NUCLEOTIDE SEQUENCE [LARGE SCALE GENOMIC DNA]</scope>
    <source>
        <strain evidence="4 9">GD03901</strain>
    </source>
</reference>